<keyword evidence="2" id="KW-0805">Transcription regulation</keyword>
<organism evidence="9 10">
    <name type="scientific">Clunio marinus</name>
    <dbReference type="NCBI Taxonomy" id="568069"/>
    <lineage>
        <taxon>Eukaryota</taxon>
        <taxon>Metazoa</taxon>
        <taxon>Ecdysozoa</taxon>
        <taxon>Arthropoda</taxon>
        <taxon>Hexapoda</taxon>
        <taxon>Insecta</taxon>
        <taxon>Pterygota</taxon>
        <taxon>Neoptera</taxon>
        <taxon>Endopterygota</taxon>
        <taxon>Diptera</taxon>
        <taxon>Nematocera</taxon>
        <taxon>Chironomoidea</taxon>
        <taxon>Chironomidae</taxon>
        <taxon>Clunio</taxon>
    </lineage>
</organism>
<keyword evidence="3" id="KW-0238">DNA-binding</keyword>
<keyword evidence="5" id="KW-0539">Nucleus</keyword>
<proteinExistence type="predicted"/>
<dbReference type="EMBL" id="CVRI01000074">
    <property type="protein sequence ID" value="CRL08064.1"/>
    <property type="molecule type" value="Genomic_DNA"/>
</dbReference>
<dbReference type="InterPro" id="IPR046347">
    <property type="entry name" value="bZIP_sf"/>
</dbReference>
<evidence type="ECO:0000313" key="9">
    <source>
        <dbReference type="EMBL" id="CRL08064.1"/>
    </source>
</evidence>
<feature type="compositionally biased region" description="Low complexity" evidence="7">
    <location>
        <begin position="134"/>
        <end position="149"/>
    </location>
</feature>
<feature type="coiled-coil region" evidence="6">
    <location>
        <begin position="328"/>
        <end position="376"/>
    </location>
</feature>
<dbReference type="PROSITE" id="PS50217">
    <property type="entry name" value="BZIP"/>
    <property type="match status" value="1"/>
</dbReference>
<dbReference type="Proteomes" id="UP000183832">
    <property type="component" value="Unassembled WGS sequence"/>
</dbReference>
<dbReference type="Pfam" id="PF00170">
    <property type="entry name" value="bZIP_1"/>
    <property type="match status" value="1"/>
</dbReference>
<reference evidence="9 10" key="1">
    <citation type="submission" date="2015-04" db="EMBL/GenBank/DDBJ databases">
        <authorList>
            <person name="Syromyatnikov M.Y."/>
            <person name="Popov V.N."/>
        </authorList>
    </citation>
    <scope>NUCLEOTIDE SEQUENCE [LARGE SCALE GENOMIC DNA]</scope>
</reference>
<evidence type="ECO:0000256" key="1">
    <source>
        <dbReference type="ARBA" id="ARBA00004648"/>
    </source>
</evidence>
<dbReference type="SMART" id="SM00338">
    <property type="entry name" value="BRLZ"/>
    <property type="match status" value="1"/>
</dbReference>
<dbReference type="GO" id="GO:0005789">
    <property type="term" value="C:endoplasmic reticulum membrane"/>
    <property type="evidence" value="ECO:0007669"/>
    <property type="project" value="UniProtKB-SubCell"/>
</dbReference>
<dbReference type="PANTHER" id="PTHR45996">
    <property type="entry name" value="AGAP001464-PB"/>
    <property type="match status" value="1"/>
</dbReference>
<keyword evidence="6" id="KW-0175">Coiled coil</keyword>
<evidence type="ECO:0000313" key="10">
    <source>
        <dbReference type="Proteomes" id="UP000183832"/>
    </source>
</evidence>
<comment type="subcellular location">
    <subcellularLocation>
        <location evidence="1">Endoplasmic reticulum membrane</location>
        <topology evidence="1">Single-pass type II membrane protein</topology>
    </subcellularLocation>
</comment>
<dbReference type="STRING" id="568069.A0A1J1J6Q4"/>
<evidence type="ECO:0000256" key="4">
    <source>
        <dbReference type="ARBA" id="ARBA00023163"/>
    </source>
</evidence>
<dbReference type="InterPro" id="IPR004827">
    <property type="entry name" value="bZIP"/>
</dbReference>
<accession>A0A1J1J6Q4</accession>
<evidence type="ECO:0000256" key="6">
    <source>
        <dbReference type="SAM" id="Coils"/>
    </source>
</evidence>
<dbReference type="InterPro" id="IPR051381">
    <property type="entry name" value="CREB_ATF_subfamily"/>
</dbReference>
<feature type="domain" description="BZIP" evidence="8">
    <location>
        <begin position="310"/>
        <end position="373"/>
    </location>
</feature>
<evidence type="ECO:0000256" key="2">
    <source>
        <dbReference type="ARBA" id="ARBA00023015"/>
    </source>
</evidence>
<keyword evidence="10" id="KW-1185">Reference proteome</keyword>
<evidence type="ECO:0000259" key="8">
    <source>
        <dbReference type="PROSITE" id="PS50217"/>
    </source>
</evidence>
<dbReference type="AlphaFoldDB" id="A0A1J1J6Q4"/>
<dbReference type="SUPFAM" id="SSF57959">
    <property type="entry name" value="Leucine zipper domain"/>
    <property type="match status" value="1"/>
</dbReference>
<sequence length="573" mass="64876">MDKQNSNTFLCNDDWIQDESFLDSIFSMENELLNTSDFGAQPNDLIENMLNFSDPPMFNCAENFKNEPIFSSGASDSGLSSDNLDLDINNDLDILNSCLPSPRNYSQEKSEIIDRMETMNTSNETAPLKRSARSSRNNSKFGSLTLKNVNNNNKKGNQKLLHFKNVNNKSRSIIVPVSSKNIKDFHSIKIVNTGSLQFKGANIKAVAANLLQKSKQGLLQKNILIPKQKVECNEMEDDDDENMLNFDDIMQESDEVIAAHEDDDDDMSSVESCSSGYPKLLLTNEEKRLLSKEGITLPTSYPLTKHEERELKRIRRKIRNKISAQDSRKRKKEYIDGLEERVKQCSEENQHLIKRIKVLQNQNHDLMSKMKKLQNLLTKSTGKSAQPATCLMILLLSMALVALPNINLNKNTLNANDLVTASFGDQQNRRNLLFDLKSELEDMDSEDSLMYVSNEHDYVENVYKYVFQLSSEASSLTLPSTKSSKMLIDYDIDSIDEWEQKKRSENGNLIIYNDGTTQKSKITVSKDLFDIGSTQATLNKTQSQNELNESHKILAQNIINLASATPLQKSSTS</sequence>
<gene>
    <name evidence="9" type="ORF">CLUMA_CG020949</name>
</gene>
<dbReference type="PANTHER" id="PTHR45996:SF3">
    <property type="entry name" value="CREB-H TRANSCRIPTION FACTOR HOMOLOG LET-607"/>
    <property type="match status" value="1"/>
</dbReference>
<evidence type="ECO:0000256" key="7">
    <source>
        <dbReference type="SAM" id="MobiDB-lite"/>
    </source>
</evidence>
<dbReference type="GO" id="GO:0000981">
    <property type="term" value="F:DNA-binding transcription factor activity, RNA polymerase II-specific"/>
    <property type="evidence" value="ECO:0007669"/>
    <property type="project" value="TreeGrafter"/>
</dbReference>
<name>A0A1J1J6Q4_9DIPT</name>
<dbReference type="CDD" id="cd14689">
    <property type="entry name" value="bZIP_CREB3"/>
    <property type="match status" value="1"/>
</dbReference>
<dbReference type="Gene3D" id="1.20.5.170">
    <property type="match status" value="1"/>
</dbReference>
<dbReference type="GO" id="GO:0000978">
    <property type="term" value="F:RNA polymerase II cis-regulatory region sequence-specific DNA binding"/>
    <property type="evidence" value="ECO:0007669"/>
    <property type="project" value="TreeGrafter"/>
</dbReference>
<keyword evidence="4" id="KW-0804">Transcription</keyword>
<evidence type="ECO:0000256" key="5">
    <source>
        <dbReference type="ARBA" id="ARBA00023242"/>
    </source>
</evidence>
<feature type="region of interest" description="Disordered" evidence="7">
    <location>
        <begin position="122"/>
        <end position="149"/>
    </location>
</feature>
<protein>
    <submittedName>
        <fullName evidence="9">CLUMA_CG020949, isoform A</fullName>
    </submittedName>
</protein>
<dbReference type="OrthoDB" id="674948at2759"/>
<dbReference type="GO" id="GO:0005634">
    <property type="term" value="C:nucleus"/>
    <property type="evidence" value="ECO:0007669"/>
    <property type="project" value="TreeGrafter"/>
</dbReference>
<evidence type="ECO:0000256" key="3">
    <source>
        <dbReference type="ARBA" id="ARBA00023125"/>
    </source>
</evidence>